<accession>A0A1A9W939</accession>
<dbReference type="GO" id="GO:0005737">
    <property type="term" value="C:cytoplasm"/>
    <property type="evidence" value="ECO:0007669"/>
    <property type="project" value="TreeGrafter"/>
</dbReference>
<dbReference type="InterPro" id="IPR018307">
    <property type="entry name" value="ABL9/DENND6_dom"/>
</dbReference>
<dbReference type="Pfam" id="PF09794">
    <property type="entry name" value="Avl9"/>
    <property type="match status" value="1"/>
</dbReference>
<dbReference type="VEuPathDB" id="VectorBase:GBRI010755"/>
<dbReference type="Proteomes" id="UP000091820">
    <property type="component" value="Unassembled WGS sequence"/>
</dbReference>
<dbReference type="InterPro" id="IPR051731">
    <property type="entry name" value="DENND11/AVL9_GEFs"/>
</dbReference>
<reference evidence="5" key="1">
    <citation type="submission" date="2014-03" db="EMBL/GenBank/DDBJ databases">
        <authorList>
            <person name="Aksoy S."/>
            <person name="Warren W."/>
            <person name="Wilson R.K."/>
        </authorList>
    </citation>
    <scope>NUCLEOTIDE SEQUENCE [LARGE SCALE GENOMIC DNA]</scope>
    <source>
        <strain evidence="5">IAEA</strain>
    </source>
</reference>
<dbReference type="AlphaFoldDB" id="A0A1A9W939"/>
<evidence type="ECO:0000313" key="4">
    <source>
        <dbReference type="EnsemblMetazoa" id="GBRI010755-PA"/>
    </source>
</evidence>
<evidence type="ECO:0000256" key="1">
    <source>
        <dbReference type="ARBA" id="ARBA00038178"/>
    </source>
</evidence>
<dbReference type="PANTHER" id="PTHR31017">
    <property type="entry name" value="LATE SECRETORY PATHWAY PROTEIN AVL9-RELATED"/>
    <property type="match status" value="1"/>
</dbReference>
<dbReference type="PANTHER" id="PTHR31017:SF1">
    <property type="entry name" value="LATE SECRETORY PATHWAY PROTEIN AVL9 HOMOLOG"/>
    <property type="match status" value="1"/>
</dbReference>
<feature type="compositionally biased region" description="Basic and acidic residues" evidence="2">
    <location>
        <begin position="317"/>
        <end position="331"/>
    </location>
</feature>
<feature type="region of interest" description="Disordered" evidence="2">
    <location>
        <begin position="296"/>
        <end position="331"/>
    </location>
</feature>
<evidence type="ECO:0000256" key="2">
    <source>
        <dbReference type="SAM" id="MobiDB-lite"/>
    </source>
</evidence>
<feature type="compositionally biased region" description="Low complexity" evidence="2">
    <location>
        <begin position="296"/>
        <end position="316"/>
    </location>
</feature>
<evidence type="ECO:0000259" key="3">
    <source>
        <dbReference type="PROSITE" id="PS50211"/>
    </source>
</evidence>
<reference evidence="4" key="2">
    <citation type="submission" date="2020-05" db="UniProtKB">
        <authorList>
            <consortium name="EnsemblMetazoa"/>
        </authorList>
    </citation>
    <scope>IDENTIFICATION</scope>
    <source>
        <strain evidence="4">IAEA</strain>
    </source>
</reference>
<keyword evidence="5" id="KW-1185">Reference proteome</keyword>
<dbReference type="InterPro" id="IPR037516">
    <property type="entry name" value="Tripartite_DENN"/>
</dbReference>
<comment type="similarity">
    <text evidence="1">Belongs to the AVL9 family.</text>
</comment>
<protein>
    <submittedName>
        <fullName evidence="4">UDENN domain-containing protein</fullName>
    </submittedName>
</protein>
<organism evidence="4 5">
    <name type="scientific">Glossina brevipalpis</name>
    <dbReference type="NCBI Taxonomy" id="37001"/>
    <lineage>
        <taxon>Eukaryota</taxon>
        <taxon>Metazoa</taxon>
        <taxon>Ecdysozoa</taxon>
        <taxon>Arthropoda</taxon>
        <taxon>Hexapoda</taxon>
        <taxon>Insecta</taxon>
        <taxon>Pterygota</taxon>
        <taxon>Neoptera</taxon>
        <taxon>Endopterygota</taxon>
        <taxon>Diptera</taxon>
        <taxon>Brachycera</taxon>
        <taxon>Muscomorpha</taxon>
        <taxon>Hippoboscoidea</taxon>
        <taxon>Glossinidae</taxon>
        <taxon>Glossina</taxon>
    </lineage>
</organism>
<feature type="domain" description="UDENN" evidence="3">
    <location>
        <begin position="11"/>
        <end position="518"/>
    </location>
</feature>
<dbReference type="PROSITE" id="PS50211">
    <property type="entry name" value="DENN"/>
    <property type="match status" value="1"/>
</dbReference>
<name>A0A1A9W939_9MUSC</name>
<evidence type="ECO:0000313" key="5">
    <source>
        <dbReference type="Proteomes" id="UP000091820"/>
    </source>
</evidence>
<dbReference type="EnsemblMetazoa" id="GBRI010755-RA">
    <property type="protein sequence ID" value="GBRI010755-PA"/>
    <property type="gene ID" value="GBRI010755"/>
</dbReference>
<sequence length="711" mass="79588">MGSVENKPPILHIVVIGFHHKFGCQVEFSFPPLVSGSDGKNQCPSGWKYLSTLALPDGSHNFVEDTVFFNLPSLSEPTESVYGVSCYRQIPVERLKLRTADMTRSTVQKSVCCLARQPIYGYIEVKLSLIADAFFQQGDFSNTELLQRAYQQLNACLMDDEIHRPQRHFYLGLSLRAIVLHWRHKMLQLFKLLLLQRRVIYFGSPVRNMCALILGMDSLVPRLLEKGFQEVACVRTSRPISPMPDYTETIKQFGENEKIQSSAYIDDVDKSTDDTENYTQPIRLEGGGCEILPITQSQSDSTENSSSQSPKCSSLSDSKDSNIPEIKRYDRSNSLTREASVDALSTTLSVLASINPDDYRAPISIFASGNLCLPYLSLPYMDLLTDPSVLSYVIGTSNVLFQQKRHLSDVLVDIENGNFDTHDPELRRQLMLSTEDLRFMDYLLRHVQSPKEDAEGSEYWIREQFQGYVLALLRTAVLSDTNTKDVDHFNAHFMHAFKKTQCFQEWYDVRPEMEFFEVLPAGHPFAGTLSVADMKLKIAQTMQNSESGRKINQAVNSTSRAVGGAISQAKGAFSNWWSSITIPSAQLTSPPVISVNYGDSTSKQNPSDDTKLPEEISVTFQNKPTEKITVGNNLHSDDKTIECSENFEDNGETITVATQSIDSNTQLDGVVEIGKEAEILNKNEKSSDSFTTDNFAIPSDNTNTSAGIFIV</sequence>
<proteinExistence type="inferred from homology"/>